<dbReference type="SMART" id="SM00283">
    <property type="entry name" value="MA"/>
    <property type="match status" value="1"/>
</dbReference>
<evidence type="ECO:0000256" key="2">
    <source>
        <dbReference type="PROSITE-ProRule" id="PRU00284"/>
    </source>
</evidence>
<protein>
    <submittedName>
        <fullName evidence="4">Sensory transducer protein YfmS</fullName>
    </submittedName>
</protein>
<evidence type="ECO:0000313" key="5">
    <source>
        <dbReference type="Proteomes" id="UP000600247"/>
    </source>
</evidence>
<dbReference type="InterPro" id="IPR029151">
    <property type="entry name" value="Sensor-like_sf"/>
</dbReference>
<gene>
    <name evidence="4" type="primary">yfmS</name>
    <name evidence="4" type="ORF">GCM10010918_00850</name>
</gene>
<feature type="domain" description="Methyl-accepting transducer" evidence="3">
    <location>
        <begin position="116"/>
        <end position="290"/>
    </location>
</feature>
<sequence>MSNVENEEQTQHALIAAFVKVAPLLRNLTNDDITIGIYDTEKLIINIPGRTFSLNVSPGDPLREGDIVNDAINHNKTLSAVVPKELFGFPLAARAIPLHDEQGKVIGGVGMGTSLEKANKLFEMAESFSAIVEQTTASIEEISQSVTHLTNCVTDVSNQMKDVSSSAQEIDQISMVVKQISDQSNLLGLNAAIEAARAGEVGRGFSVVADEIRKLATSSKENVNQINDITSNIQDLLLRLNHAFADINKLTDSQSGAIQEFAATIQEISAKSEELAQVAEESLYAKQSNE</sequence>
<dbReference type="SUPFAM" id="SSF103190">
    <property type="entry name" value="Sensory domain-like"/>
    <property type="match status" value="1"/>
</dbReference>
<dbReference type="AlphaFoldDB" id="A0A917GMQ2"/>
<dbReference type="InterPro" id="IPR004089">
    <property type="entry name" value="MCPsignal_dom"/>
</dbReference>
<dbReference type="GO" id="GO:0007165">
    <property type="term" value="P:signal transduction"/>
    <property type="evidence" value="ECO:0007669"/>
    <property type="project" value="UniProtKB-KW"/>
</dbReference>
<dbReference type="EMBL" id="BMHY01000001">
    <property type="protein sequence ID" value="GGG51997.1"/>
    <property type="molecule type" value="Genomic_DNA"/>
</dbReference>
<proteinExistence type="predicted"/>
<dbReference type="PANTHER" id="PTHR32089">
    <property type="entry name" value="METHYL-ACCEPTING CHEMOTAXIS PROTEIN MCPB"/>
    <property type="match status" value="1"/>
</dbReference>
<accession>A0A917GMQ2</accession>
<reference evidence="4 5" key="1">
    <citation type="journal article" date="2014" name="Int. J. Syst. Evol. Microbiol.">
        <title>Complete genome sequence of Corynebacterium casei LMG S-19264T (=DSM 44701T), isolated from a smear-ripened cheese.</title>
        <authorList>
            <consortium name="US DOE Joint Genome Institute (JGI-PGF)"/>
            <person name="Walter F."/>
            <person name="Albersmeier A."/>
            <person name="Kalinowski J."/>
            <person name="Ruckert C."/>
        </authorList>
    </citation>
    <scope>NUCLEOTIDE SEQUENCE [LARGE SCALE GENOMIC DNA]</scope>
    <source>
        <strain evidence="4 5">CGMCC 1.15286</strain>
    </source>
</reference>
<dbReference type="SUPFAM" id="SSF58104">
    <property type="entry name" value="Methyl-accepting chemotaxis protein (MCP) signaling domain"/>
    <property type="match status" value="1"/>
</dbReference>
<organism evidence="4 5">
    <name type="scientific">Paenibacillus radicis</name>
    <name type="common">ex Gao et al. 2016</name>
    <dbReference type="NCBI Taxonomy" id="1737354"/>
    <lineage>
        <taxon>Bacteria</taxon>
        <taxon>Bacillati</taxon>
        <taxon>Bacillota</taxon>
        <taxon>Bacilli</taxon>
        <taxon>Bacillales</taxon>
        <taxon>Paenibacillaceae</taxon>
        <taxon>Paenibacillus</taxon>
    </lineage>
</organism>
<dbReference type="Pfam" id="PF00015">
    <property type="entry name" value="MCPsignal"/>
    <property type="match status" value="1"/>
</dbReference>
<name>A0A917GMQ2_9BACL</name>
<dbReference type="PROSITE" id="PS50111">
    <property type="entry name" value="CHEMOTAXIS_TRANSDUC_2"/>
    <property type="match status" value="1"/>
</dbReference>
<keyword evidence="1 2" id="KW-0807">Transducer</keyword>
<evidence type="ECO:0000259" key="3">
    <source>
        <dbReference type="PROSITE" id="PS50111"/>
    </source>
</evidence>
<keyword evidence="5" id="KW-1185">Reference proteome</keyword>
<comment type="caution">
    <text evidence="4">The sequence shown here is derived from an EMBL/GenBank/DDBJ whole genome shotgun (WGS) entry which is preliminary data.</text>
</comment>
<evidence type="ECO:0000256" key="1">
    <source>
        <dbReference type="ARBA" id="ARBA00023224"/>
    </source>
</evidence>
<dbReference type="GO" id="GO:0016020">
    <property type="term" value="C:membrane"/>
    <property type="evidence" value="ECO:0007669"/>
    <property type="project" value="InterPro"/>
</dbReference>
<dbReference type="RefSeq" id="WP_188886984.1">
    <property type="nucleotide sequence ID" value="NZ_BMHY01000001.1"/>
</dbReference>
<dbReference type="Proteomes" id="UP000600247">
    <property type="component" value="Unassembled WGS sequence"/>
</dbReference>
<dbReference type="Gene3D" id="1.10.287.950">
    <property type="entry name" value="Methyl-accepting chemotaxis protein"/>
    <property type="match status" value="1"/>
</dbReference>
<evidence type="ECO:0000313" key="4">
    <source>
        <dbReference type="EMBL" id="GGG51997.1"/>
    </source>
</evidence>
<dbReference type="PANTHER" id="PTHR32089:SF112">
    <property type="entry name" value="LYSOZYME-LIKE PROTEIN-RELATED"/>
    <property type="match status" value="1"/>
</dbReference>